<evidence type="ECO:0000313" key="1">
    <source>
        <dbReference type="EMBL" id="OMJ26976.1"/>
    </source>
</evidence>
<organism evidence="1 2">
    <name type="scientific">Smittium culicis</name>
    <dbReference type="NCBI Taxonomy" id="133412"/>
    <lineage>
        <taxon>Eukaryota</taxon>
        <taxon>Fungi</taxon>
        <taxon>Fungi incertae sedis</taxon>
        <taxon>Zoopagomycota</taxon>
        <taxon>Kickxellomycotina</taxon>
        <taxon>Harpellomycetes</taxon>
        <taxon>Harpellales</taxon>
        <taxon>Legeriomycetaceae</taxon>
        <taxon>Smittium</taxon>
    </lineage>
</organism>
<reference evidence="2" key="1">
    <citation type="submission" date="2017-01" db="EMBL/GenBank/DDBJ databases">
        <authorList>
            <person name="Wang Y."/>
            <person name="White M."/>
            <person name="Kvist S."/>
            <person name="Moncalvo J.-M."/>
        </authorList>
    </citation>
    <scope>NUCLEOTIDE SEQUENCE [LARGE SCALE GENOMIC DNA]</scope>
    <source>
        <strain evidence="2">ID-206-W2</strain>
    </source>
</reference>
<dbReference type="EMBL" id="LSSM01001247">
    <property type="protein sequence ID" value="OMJ26976.1"/>
    <property type="molecule type" value="Genomic_DNA"/>
</dbReference>
<keyword evidence="2" id="KW-1185">Reference proteome</keyword>
<evidence type="ECO:0000313" key="2">
    <source>
        <dbReference type="Proteomes" id="UP000187429"/>
    </source>
</evidence>
<proteinExistence type="predicted"/>
<protein>
    <submittedName>
        <fullName evidence="1">Uncharacterized protein</fullName>
    </submittedName>
</protein>
<accession>A0A1R1YJR7</accession>
<gene>
    <name evidence="1" type="ORF">AYI69_g3608</name>
</gene>
<comment type="caution">
    <text evidence="1">The sequence shown here is derived from an EMBL/GenBank/DDBJ whole genome shotgun (WGS) entry which is preliminary data.</text>
</comment>
<name>A0A1R1YJR7_9FUNG</name>
<dbReference type="AlphaFoldDB" id="A0A1R1YJR7"/>
<sequence>MGERIQNQNIGIPGRHPNNWEVECGMRKKQGYVILQYERRNIESILSRNLKSCRGPTTGSPNAETTFGTQEKSIFINLDMKIDRDNDRVCQEEPFVLKRPISSLELPIISPRDRGA</sequence>
<dbReference type="Proteomes" id="UP000187429">
    <property type="component" value="Unassembled WGS sequence"/>
</dbReference>